<name>A0A5A9XRI5_9BACT</name>
<dbReference type="CDD" id="cd00009">
    <property type="entry name" value="AAA"/>
    <property type="match status" value="1"/>
</dbReference>
<dbReference type="InterPro" id="IPR027417">
    <property type="entry name" value="P-loop_NTPase"/>
</dbReference>
<dbReference type="PROSITE" id="PS50045">
    <property type="entry name" value="SIGMA54_INTERACT_4"/>
    <property type="match status" value="1"/>
</dbReference>
<gene>
    <name evidence="7" type="ORF">ET418_04555</name>
</gene>
<dbReference type="GO" id="GO:0003677">
    <property type="term" value="F:DNA binding"/>
    <property type="evidence" value="ECO:0007669"/>
    <property type="project" value="UniProtKB-KW"/>
</dbReference>
<dbReference type="InterPro" id="IPR002078">
    <property type="entry name" value="Sigma_54_int"/>
</dbReference>
<evidence type="ECO:0000256" key="3">
    <source>
        <dbReference type="ARBA" id="ARBA00023015"/>
    </source>
</evidence>
<keyword evidence="3" id="KW-0805">Transcription regulation</keyword>
<dbReference type="Proteomes" id="UP000324298">
    <property type="component" value="Unassembled WGS sequence"/>
</dbReference>
<dbReference type="OrthoDB" id="9813147at2"/>
<proteinExistence type="predicted"/>
<dbReference type="GO" id="GO:0006355">
    <property type="term" value="P:regulation of DNA-templated transcription"/>
    <property type="evidence" value="ECO:0007669"/>
    <property type="project" value="InterPro"/>
</dbReference>
<evidence type="ECO:0000259" key="6">
    <source>
        <dbReference type="PROSITE" id="PS50045"/>
    </source>
</evidence>
<dbReference type="Gene3D" id="1.10.8.60">
    <property type="match status" value="1"/>
</dbReference>
<accession>A0A5A9XRI5</accession>
<organism evidence="7 8">
    <name type="scientific">Oryzomonas rubra</name>
    <dbReference type="NCBI Taxonomy" id="2509454"/>
    <lineage>
        <taxon>Bacteria</taxon>
        <taxon>Pseudomonadati</taxon>
        <taxon>Thermodesulfobacteriota</taxon>
        <taxon>Desulfuromonadia</taxon>
        <taxon>Geobacterales</taxon>
        <taxon>Geobacteraceae</taxon>
        <taxon>Oryzomonas</taxon>
    </lineage>
</organism>
<dbReference type="RefSeq" id="WP_149306388.1">
    <property type="nucleotide sequence ID" value="NZ_SRSD01000002.1"/>
</dbReference>
<keyword evidence="8" id="KW-1185">Reference proteome</keyword>
<comment type="caution">
    <text evidence="7">The sequence shown here is derived from an EMBL/GenBank/DDBJ whole genome shotgun (WGS) entry which is preliminary data.</text>
</comment>
<dbReference type="Gene3D" id="3.40.50.300">
    <property type="entry name" value="P-loop containing nucleotide triphosphate hydrolases"/>
    <property type="match status" value="1"/>
</dbReference>
<sequence length="533" mass="60134">MATLHIYCGLWEQSLSRALHEARKQKQCALQIQHIYPGDIIEKLKGLVSEMGPADRGLVVFINADHKMLAQAGRIFSAIPPEQGSRITVSYSQHSPEVGAWAKRLGLPHEVNGYEVPRQESGTVEIPEYGVTLQERRWIQYRLMRTLIAGEWPAIGYEEIIRKLRHGRLSEAEIARSQMFYERGEPDMAGGNFADVRKTDPNAIDLLRERAVQIGRSGLNTLIVGETGTGKESLAWYLHDFSMRHDQPFLALNCAFFEGERLESELFGHEQGAYTDAKRSKKGLVEEADGGTLFLDELPEMAPRVQAKLLRFLQDGTYTRLGGNKTLRASVRVVSAAQPKRMESLRQDLYYRVADVELHTVPLRELKGRDIMNIACNLAYRLMWRPVITEKGQSILTPDIVRGVWRQLSEQQHAACISEYGWPGNMRELSTLIKRFVILGDDIFEELAAKVRQVGMPIGTGESGGTDEWQRFLPPFSSMEELKERQINLKKLQPAFVRHVVASLGGRAHIQPTKLAEALGCTYNTLMSCLGDH</sequence>
<dbReference type="SMART" id="SM00382">
    <property type="entry name" value="AAA"/>
    <property type="match status" value="1"/>
</dbReference>
<feature type="domain" description="Sigma-54 factor interaction" evidence="6">
    <location>
        <begin position="203"/>
        <end position="438"/>
    </location>
</feature>
<dbReference type="Pfam" id="PF00158">
    <property type="entry name" value="Sigma54_activat"/>
    <property type="match status" value="1"/>
</dbReference>
<evidence type="ECO:0000313" key="7">
    <source>
        <dbReference type="EMBL" id="KAA0894231.1"/>
    </source>
</evidence>
<dbReference type="PROSITE" id="PS00688">
    <property type="entry name" value="SIGMA54_INTERACT_3"/>
    <property type="match status" value="1"/>
</dbReference>
<evidence type="ECO:0000256" key="2">
    <source>
        <dbReference type="ARBA" id="ARBA00022840"/>
    </source>
</evidence>
<evidence type="ECO:0000256" key="1">
    <source>
        <dbReference type="ARBA" id="ARBA00022741"/>
    </source>
</evidence>
<keyword evidence="1" id="KW-0547">Nucleotide-binding</keyword>
<keyword evidence="5" id="KW-0804">Transcription</keyword>
<dbReference type="InterPro" id="IPR003593">
    <property type="entry name" value="AAA+_ATPase"/>
</dbReference>
<keyword evidence="2" id="KW-0067">ATP-binding</keyword>
<dbReference type="InterPro" id="IPR025943">
    <property type="entry name" value="Sigma_54_int_dom_ATP-bd_2"/>
</dbReference>
<evidence type="ECO:0000313" key="8">
    <source>
        <dbReference type="Proteomes" id="UP000324298"/>
    </source>
</evidence>
<dbReference type="SUPFAM" id="SSF52540">
    <property type="entry name" value="P-loop containing nucleoside triphosphate hydrolases"/>
    <property type="match status" value="1"/>
</dbReference>
<protein>
    <submittedName>
        <fullName evidence="7">Sigma-54-dependent Fis family transcriptional regulator</fullName>
    </submittedName>
</protein>
<dbReference type="PANTHER" id="PTHR32071">
    <property type="entry name" value="TRANSCRIPTIONAL REGULATORY PROTEIN"/>
    <property type="match status" value="1"/>
</dbReference>
<dbReference type="InterPro" id="IPR025944">
    <property type="entry name" value="Sigma_54_int_dom_CS"/>
</dbReference>
<dbReference type="GO" id="GO:0005524">
    <property type="term" value="F:ATP binding"/>
    <property type="evidence" value="ECO:0007669"/>
    <property type="project" value="UniProtKB-KW"/>
</dbReference>
<dbReference type="AlphaFoldDB" id="A0A5A9XRI5"/>
<evidence type="ECO:0000256" key="4">
    <source>
        <dbReference type="ARBA" id="ARBA00023125"/>
    </source>
</evidence>
<keyword evidence="4" id="KW-0238">DNA-binding</keyword>
<dbReference type="PROSITE" id="PS00676">
    <property type="entry name" value="SIGMA54_INTERACT_2"/>
    <property type="match status" value="1"/>
</dbReference>
<dbReference type="EMBL" id="SRSD01000002">
    <property type="protein sequence ID" value="KAA0894231.1"/>
    <property type="molecule type" value="Genomic_DNA"/>
</dbReference>
<evidence type="ECO:0000256" key="5">
    <source>
        <dbReference type="ARBA" id="ARBA00023163"/>
    </source>
</evidence>
<reference evidence="7 8" key="1">
    <citation type="submission" date="2019-04" db="EMBL/GenBank/DDBJ databases">
        <title>Geobacter ruber sp. nov., ferric-reducing bacteria isolated from paddy soil.</title>
        <authorList>
            <person name="Xu Z."/>
            <person name="Masuda Y."/>
            <person name="Itoh H."/>
            <person name="Senoo K."/>
        </authorList>
    </citation>
    <scope>NUCLEOTIDE SEQUENCE [LARGE SCALE GENOMIC DNA]</scope>
    <source>
        <strain evidence="7 8">Red88</strain>
    </source>
</reference>